<gene>
    <name evidence="2" type="ORF">DERP_012100</name>
</gene>
<keyword evidence="1" id="KW-0472">Membrane</keyword>
<proteinExistence type="predicted"/>
<evidence type="ECO:0000256" key="1">
    <source>
        <dbReference type="SAM" id="Phobius"/>
    </source>
</evidence>
<reference evidence="2 3" key="2">
    <citation type="journal article" date="2022" name="Mol. Biol. Evol.">
        <title>Comparative Genomics Reveals Insights into the Divergent Evolution of Astigmatic Mites and Household Pest Adaptations.</title>
        <authorList>
            <person name="Xiong Q."/>
            <person name="Wan A.T."/>
            <person name="Liu X."/>
            <person name="Fung C.S."/>
            <person name="Xiao X."/>
            <person name="Malainual N."/>
            <person name="Hou J."/>
            <person name="Wang L."/>
            <person name="Wang M."/>
            <person name="Yang K.Y."/>
            <person name="Cui Y."/>
            <person name="Leung E.L."/>
            <person name="Nong W."/>
            <person name="Shin S.K."/>
            <person name="Au S.W."/>
            <person name="Jeong K.Y."/>
            <person name="Chew F.T."/>
            <person name="Hui J.H."/>
            <person name="Leung T.F."/>
            <person name="Tungtrongchitr A."/>
            <person name="Zhong N."/>
            <person name="Liu Z."/>
            <person name="Tsui S.K."/>
        </authorList>
    </citation>
    <scope>NUCLEOTIDE SEQUENCE [LARGE SCALE GENOMIC DNA]</scope>
    <source>
        <strain evidence="2">Derp</strain>
    </source>
</reference>
<organism evidence="2 3">
    <name type="scientific">Dermatophagoides pteronyssinus</name>
    <name type="common">European house dust mite</name>
    <dbReference type="NCBI Taxonomy" id="6956"/>
    <lineage>
        <taxon>Eukaryota</taxon>
        <taxon>Metazoa</taxon>
        <taxon>Ecdysozoa</taxon>
        <taxon>Arthropoda</taxon>
        <taxon>Chelicerata</taxon>
        <taxon>Arachnida</taxon>
        <taxon>Acari</taxon>
        <taxon>Acariformes</taxon>
        <taxon>Sarcoptiformes</taxon>
        <taxon>Astigmata</taxon>
        <taxon>Psoroptidia</taxon>
        <taxon>Analgoidea</taxon>
        <taxon>Pyroglyphidae</taxon>
        <taxon>Dermatophagoidinae</taxon>
        <taxon>Dermatophagoides</taxon>
    </lineage>
</organism>
<evidence type="ECO:0000313" key="3">
    <source>
        <dbReference type="Proteomes" id="UP000887458"/>
    </source>
</evidence>
<keyword evidence="1" id="KW-0812">Transmembrane</keyword>
<sequence>MKPELNSFFYFISRLSFNMKIYAIVIHLIYIFLAIINLLANVDADSGDLVTPWTPYRTRTKAPPHFSLYDLFNLPKGEVAAGQYIRRCITCDMPRLFKAKH</sequence>
<comment type="caution">
    <text evidence="2">The sequence shown here is derived from an EMBL/GenBank/DDBJ whole genome shotgun (WGS) entry which is preliminary data.</text>
</comment>
<dbReference type="EMBL" id="NJHN03000119">
    <property type="protein sequence ID" value="KAH9413767.1"/>
    <property type="molecule type" value="Genomic_DNA"/>
</dbReference>
<keyword evidence="1" id="KW-1133">Transmembrane helix</keyword>
<name>A0ABQ8ITX9_DERPT</name>
<reference evidence="2 3" key="1">
    <citation type="journal article" date="2018" name="J. Allergy Clin. Immunol.">
        <title>High-quality assembly of Dermatophagoides pteronyssinus genome and transcriptome reveals a wide range of novel allergens.</title>
        <authorList>
            <person name="Liu X.Y."/>
            <person name="Yang K.Y."/>
            <person name="Wang M.Q."/>
            <person name="Kwok J.S."/>
            <person name="Zeng X."/>
            <person name="Yang Z."/>
            <person name="Xiao X.J."/>
            <person name="Lau C.P."/>
            <person name="Li Y."/>
            <person name="Huang Z.M."/>
            <person name="Ba J.G."/>
            <person name="Yim A.K."/>
            <person name="Ouyang C.Y."/>
            <person name="Ngai S.M."/>
            <person name="Chan T.F."/>
            <person name="Leung E.L."/>
            <person name="Liu L."/>
            <person name="Liu Z.G."/>
            <person name="Tsui S.K."/>
        </authorList>
    </citation>
    <scope>NUCLEOTIDE SEQUENCE [LARGE SCALE GENOMIC DNA]</scope>
    <source>
        <strain evidence="2">Derp</strain>
    </source>
</reference>
<feature type="transmembrane region" description="Helical" evidence="1">
    <location>
        <begin position="21"/>
        <end position="40"/>
    </location>
</feature>
<accession>A0ABQ8ITX9</accession>
<dbReference type="Proteomes" id="UP000887458">
    <property type="component" value="Unassembled WGS sequence"/>
</dbReference>
<keyword evidence="3" id="KW-1185">Reference proteome</keyword>
<protein>
    <submittedName>
        <fullName evidence="2">Uncharacterized protein</fullName>
    </submittedName>
</protein>
<evidence type="ECO:0000313" key="2">
    <source>
        <dbReference type="EMBL" id="KAH9413767.1"/>
    </source>
</evidence>